<evidence type="ECO:0000256" key="7">
    <source>
        <dbReference type="ARBA" id="ARBA00031909"/>
    </source>
</evidence>
<dbReference type="EC" id="5.1.3.8" evidence="3"/>
<dbReference type="CDD" id="cd00249">
    <property type="entry name" value="AGE"/>
    <property type="match status" value="1"/>
</dbReference>
<comment type="pathway">
    <text evidence="1">Amino-sugar metabolism; N-acetylneuraminate degradation.</text>
</comment>
<evidence type="ECO:0000256" key="3">
    <source>
        <dbReference type="ARBA" id="ARBA00013176"/>
    </source>
</evidence>
<name>A0A812EXM0_ACAPH</name>
<comment type="caution">
    <text evidence="11">The sequence shown here is derived from an EMBL/GenBank/DDBJ whole genome shotgun (WGS) entry which is preliminary data.</text>
</comment>
<evidence type="ECO:0000256" key="10">
    <source>
        <dbReference type="ARBA" id="ARBA00046544"/>
    </source>
</evidence>
<keyword evidence="12" id="KW-1185">Reference proteome</keyword>
<dbReference type="Proteomes" id="UP000597762">
    <property type="component" value="Unassembled WGS sequence"/>
</dbReference>
<dbReference type="EMBL" id="CAHIKZ030005601">
    <property type="protein sequence ID" value="CAE1331346.1"/>
    <property type="molecule type" value="Genomic_DNA"/>
</dbReference>
<accession>A0A812EXM0</accession>
<dbReference type="InterPro" id="IPR012341">
    <property type="entry name" value="6hp_glycosidase-like_sf"/>
</dbReference>
<evidence type="ECO:0000256" key="2">
    <source>
        <dbReference type="ARBA" id="ARBA00008558"/>
    </source>
</evidence>
<comment type="subunit">
    <text evidence="10">Homodimer. Forms a heterodimer with renin and inhibits its activity.</text>
</comment>
<gene>
    <name evidence="11" type="ORF">SPHA_80551</name>
</gene>
<evidence type="ECO:0000256" key="8">
    <source>
        <dbReference type="ARBA" id="ARBA00033215"/>
    </source>
</evidence>
<dbReference type="GO" id="GO:0019262">
    <property type="term" value="P:N-acetylneuraminate catabolic process"/>
    <property type="evidence" value="ECO:0007669"/>
    <property type="project" value="UniProtKB-UniPathway"/>
</dbReference>
<dbReference type="UniPathway" id="UPA00629"/>
<dbReference type="InterPro" id="IPR010819">
    <property type="entry name" value="AGE/CE"/>
</dbReference>
<evidence type="ECO:0000256" key="6">
    <source>
        <dbReference type="ARBA" id="ARBA00031608"/>
    </source>
</evidence>
<protein>
    <recommendedName>
        <fullName evidence="4">N-acylglucosamine 2-epimerase</fullName>
        <ecNumber evidence="3">5.1.3.8</ecNumber>
    </recommendedName>
    <alternativeName>
        <fullName evidence="8">GlcNAc 2-epimerase</fullName>
    </alternativeName>
    <alternativeName>
        <fullName evidence="6">N-acetyl-D-glucosamine 2-epimerase</fullName>
    </alternativeName>
    <alternativeName>
        <fullName evidence="7">Renin-binding protein</fullName>
    </alternativeName>
</protein>
<dbReference type="OrthoDB" id="414129at2759"/>
<evidence type="ECO:0000256" key="5">
    <source>
        <dbReference type="ARBA" id="ARBA00023235"/>
    </source>
</evidence>
<dbReference type="FunFam" id="1.50.10.10:FF:000021">
    <property type="entry name" value="N-acylglucosamine 2-epimerase"/>
    <property type="match status" value="1"/>
</dbReference>
<evidence type="ECO:0000313" key="11">
    <source>
        <dbReference type="EMBL" id="CAE1331346.1"/>
    </source>
</evidence>
<dbReference type="InterPro" id="IPR008928">
    <property type="entry name" value="6-hairpin_glycosidase_sf"/>
</dbReference>
<proteinExistence type="inferred from homology"/>
<evidence type="ECO:0000313" key="12">
    <source>
        <dbReference type="Proteomes" id="UP000597762"/>
    </source>
</evidence>
<reference evidence="11" key="1">
    <citation type="submission" date="2021-01" db="EMBL/GenBank/DDBJ databases">
        <authorList>
            <person name="Li R."/>
            <person name="Bekaert M."/>
        </authorList>
    </citation>
    <scope>NUCLEOTIDE SEQUENCE</scope>
    <source>
        <strain evidence="11">Farmed</strain>
    </source>
</reference>
<dbReference type="GO" id="GO:0005975">
    <property type="term" value="P:carbohydrate metabolic process"/>
    <property type="evidence" value="ECO:0007669"/>
    <property type="project" value="InterPro"/>
</dbReference>
<dbReference type="PANTHER" id="PTHR15108">
    <property type="entry name" value="N-ACYLGLUCOSAMINE-2-EPIMERASE"/>
    <property type="match status" value="1"/>
</dbReference>
<comment type="similarity">
    <text evidence="2">Belongs to the N-acylglucosamine 2-epimerase family.</text>
</comment>
<evidence type="ECO:0000256" key="9">
    <source>
        <dbReference type="ARBA" id="ARBA00034243"/>
    </source>
</evidence>
<dbReference type="Pfam" id="PF07221">
    <property type="entry name" value="GlcNAc_2-epim"/>
    <property type="match status" value="1"/>
</dbReference>
<comment type="catalytic activity">
    <reaction evidence="9">
        <text>an N-acyl-D-glucosamine = an N-acyl-D-mannosamine</text>
        <dbReference type="Rhea" id="RHEA:19033"/>
        <dbReference type="ChEBI" id="CHEBI:16062"/>
        <dbReference type="ChEBI" id="CHEBI:17274"/>
        <dbReference type="EC" id="5.1.3.8"/>
    </reaction>
    <physiologicalReaction direction="left-to-right" evidence="9">
        <dbReference type="Rhea" id="RHEA:19034"/>
    </physiologicalReaction>
    <physiologicalReaction direction="right-to-left" evidence="9">
        <dbReference type="Rhea" id="RHEA:19035"/>
    </physiologicalReaction>
</comment>
<dbReference type="GO" id="GO:0050121">
    <property type="term" value="F:N-acylglucosamine 2-epimerase activity"/>
    <property type="evidence" value="ECO:0007669"/>
    <property type="project" value="UniProtKB-EC"/>
</dbReference>
<organism evidence="11 12">
    <name type="scientific">Acanthosepion pharaonis</name>
    <name type="common">Pharaoh cuttlefish</name>
    <name type="synonym">Sepia pharaonis</name>
    <dbReference type="NCBI Taxonomy" id="158019"/>
    <lineage>
        <taxon>Eukaryota</taxon>
        <taxon>Metazoa</taxon>
        <taxon>Spiralia</taxon>
        <taxon>Lophotrochozoa</taxon>
        <taxon>Mollusca</taxon>
        <taxon>Cephalopoda</taxon>
        <taxon>Coleoidea</taxon>
        <taxon>Decapodiformes</taxon>
        <taxon>Sepiida</taxon>
        <taxon>Sepiina</taxon>
        <taxon>Sepiidae</taxon>
        <taxon>Acanthosepion</taxon>
    </lineage>
</organism>
<evidence type="ECO:0000256" key="4">
    <source>
        <dbReference type="ARBA" id="ARBA00014959"/>
    </source>
</evidence>
<keyword evidence="5 11" id="KW-0413">Isomerase</keyword>
<dbReference type="InterPro" id="IPR034116">
    <property type="entry name" value="AGE_dom"/>
</dbReference>
<dbReference type="AlphaFoldDB" id="A0A812EXM0"/>
<dbReference type="Gene3D" id="1.50.10.10">
    <property type="match status" value="1"/>
</dbReference>
<sequence>MQKDPVARLPEYLEKISFELDRCIDFWFKHSHDEINGGFFTCLGKDGSIYDHTKYGWLQGRQVWTYARLYNSVKRFQRQDILEAAIKGAEFLSQHIKNKETQKCAFAVTKSGDPIKYQRTIFTECFYVLGMSELFKASNSDHFKQEAIEMMSTIVHWLKDDDSYLGNLALKSDKSISSLANPMMLMCLIDQMRSTIPEIATKYEKLEDECCLEILGHIQRNHSVVLENVSYDFKELSGCQGRLMNPGHTIEAGWFLLRYAELKNDNTLKNTALEIFLEATFFQGWDNENGGLFYFLDVDGFSPTQLEWNMKLWWPHCEAMIAFLLAFKETLDKKFLEKFDQVFDYTMKHFCDPEYGELFGYLSQEGKISMNFKGGPFKGCFHVPRSLMMCERMLNQIMDQGKNNN</sequence>
<dbReference type="SUPFAM" id="SSF48208">
    <property type="entry name" value="Six-hairpin glycosidases"/>
    <property type="match status" value="1"/>
</dbReference>
<evidence type="ECO:0000256" key="1">
    <source>
        <dbReference type="ARBA" id="ARBA00004878"/>
    </source>
</evidence>